<dbReference type="RefSeq" id="WP_162345486.1">
    <property type="nucleotide sequence ID" value="NZ_JAAEAA010000006.1"/>
</dbReference>
<dbReference type="Proteomes" id="UP000478546">
    <property type="component" value="Unassembled WGS sequence"/>
</dbReference>
<evidence type="ECO:0000259" key="1">
    <source>
        <dbReference type="SMART" id="SM00464"/>
    </source>
</evidence>
<dbReference type="AlphaFoldDB" id="A0A6B2H6D5"/>
<dbReference type="InterPro" id="IPR003111">
    <property type="entry name" value="Lon_prtase_N"/>
</dbReference>
<feature type="domain" description="Lon N-terminal" evidence="1">
    <location>
        <begin position="4"/>
        <end position="182"/>
    </location>
</feature>
<dbReference type="InterPro" id="IPR015947">
    <property type="entry name" value="PUA-like_sf"/>
</dbReference>
<dbReference type="InterPro" id="IPR046336">
    <property type="entry name" value="Lon_prtase_N_sf"/>
</dbReference>
<gene>
    <name evidence="2" type="ORF">GWO68_05785</name>
</gene>
<name>A0A6B2H6D5_9BACT</name>
<sequence length="211" mass="24459">MPDYLPLFPLNIVVYPGEKLNLHIFEPRYKQLVLDCIMSGKNFGIPTYIQNSVGQFGTEVEILGIEKKYDNGEMDIRSKGTRVFKVLKFDRTAPGRLYAAGEVEWVTYADDEDIVTKTRIRECMEKLYEALGLKSLSMDLKTDFKSFDIAHQLGLNLDQEYALLQMLHESDRQEAILQHLENILPIVLETEKLKERVKLNGHFKYLKPPEF</sequence>
<evidence type="ECO:0000313" key="3">
    <source>
        <dbReference type="Proteomes" id="UP000478546"/>
    </source>
</evidence>
<dbReference type="PANTHER" id="PTHR46732">
    <property type="entry name" value="ATP-DEPENDENT PROTEASE LA (LON) DOMAIN PROTEIN"/>
    <property type="match status" value="1"/>
</dbReference>
<proteinExistence type="predicted"/>
<dbReference type="Pfam" id="PF02190">
    <property type="entry name" value="LON_substr_bdg"/>
    <property type="match status" value="1"/>
</dbReference>
<dbReference type="EMBL" id="JAAEAA010000006">
    <property type="protein sequence ID" value="NDK55420.1"/>
    <property type="molecule type" value="Genomic_DNA"/>
</dbReference>
<dbReference type="PANTHER" id="PTHR46732:SF8">
    <property type="entry name" value="ATP-DEPENDENT PROTEASE LA (LON) DOMAIN PROTEIN"/>
    <property type="match status" value="1"/>
</dbReference>
<evidence type="ECO:0000313" key="2">
    <source>
        <dbReference type="EMBL" id="NDK55420.1"/>
    </source>
</evidence>
<organism evidence="2 3">
    <name type="scientific">Pontibacter fetidus</name>
    <dbReference type="NCBI Taxonomy" id="2700082"/>
    <lineage>
        <taxon>Bacteria</taxon>
        <taxon>Pseudomonadati</taxon>
        <taxon>Bacteroidota</taxon>
        <taxon>Cytophagia</taxon>
        <taxon>Cytophagales</taxon>
        <taxon>Hymenobacteraceae</taxon>
        <taxon>Pontibacter</taxon>
    </lineage>
</organism>
<reference evidence="2 3" key="1">
    <citation type="submission" date="2020-01" db="EMBL/GenBank/DDBJ databases">
        <authorList>
            <person name="Kim M.K."/>
        </authorList>
    </citation>
    <scope>NUCLEOTIDE SEQUENCE [LARGE SCALE GENOMIC DNA]</scope>
    <source>
        <strain evidence="2 3">BT213</strain>
    </source>
</reference>
<dbReference type="SMART" id="SM00464">
    <property type="entry name" value="LON"/>
    <property type="match status" value="1"/>
</dbReference>
<protein>
    <submittedName>
        <fullName evidence="2">Peptidase</fullName>
    </submittedName>
</protein>
<accession>A0A6B2H6D5</accession>
<keyword evidence="3" id="KW-1185">Reference proteome</keyword>
<comment type="caution">
    <text evidence="2">The sequence shown here is derived from an EMBL/GenBank/DDBJ whole genome shotgun (WGS) entry which is preliminary data.</text>
</comment>
<dbReference type="SUPFAM" id="SSF88697">
    <property type="entry name" value="PUA domain-like"/>
    <property type="match status" value="1"/>
</dbReference>
<dbReference type="Gene3D" id="2.30.130.40">
    <property type="entry name" value="LON domain-like"/>
    <property type="match status" value="1"/>
</dbReference>